<evidence type="ECO:0000256" key="4">
    <source>
        <dbReference type="ARBA" id="ARBA00049417"/>
    </source>
</evidence>
<dbReference type="InterPro" id="IPR029052">
    <property type="entry name" value="Metallo-depent_PP-like"/>
</dbReference>
<protein>
    <recommendedName>
        <fullName evidence="5">Bis(5'-nucleosyl)-tetraphosphatase, symmetrical</fullName>
        <ecNumber evidence="5">3.6.1.41</ecNumber>
    </recommendedName>
    <alternativeName>
        <fullName evidence="5">Ap4A hydrolase</fullName>
    </alternativeName>
    <alternativeName>
        <fullName evidence="5">Diadenosine 5',5'''-P1,P4-tetraphosphate pyrophosphohydrolase</fullName>
    </alternativeName>
    <alternativeName>
        <fullName evidence="5">Diadenosine tetraphosphatase</fullName>
    </alternativeName>
</protein>
<comment type="similarity">
    <text evidence="2 5">Belongs to the Ap4A hydrolase family.</text>
</comment>
<name>A0A7Z2T140_9VIBR</name>
<dbReference type="AlphaFoldDB" id="A0A7Z2T140"/>
<dbReference type="GO" id="GO:0008803">
    <property type="term" value="F:bis(5'-nucleosyl)-tetraphosphatase (symmetrical) activity"/>
    <property type="evidence" value="ECO:0007669"/>
    <property type="project" value="UniProtKB-UniRule"/>
</dbReference>
<reference evidence="7 8" key="1">
    <citation type="submission" date="2020-01" db="EMBL/GenBank/DDBJ databases">
        <title>Whole genome and functional gene identification of agarase of Vibrio HN897.</title>
        <authorList>
            <person name="Liu Y."/>
            <person name="Zhao Z."/>
        </authorList>
    </citation>
    <scope>NUCLEOTIDE SEQUENCE [LARGE SCALE GENOMIC DNA]</scope>
    <source>
        <strain evidence="7 8">HN897</strain>
    </source>
</reference>
<organism evidence="7 8">
    <name type="scientific">Vibrio astriarenae</name>
    <dbReference type="NCBI Taxonomy" id="1481923"/>
    <lineage>
        <taxon>Bacteria</taxon>
        <taxon>Pseudomonadati</taxon>
        <taxon>Pseudomonadota</taxon>
        <taxon>Gammaproteobacteria</taxon>
        <taxon>Vibrionales</taxon>
        <taxon>Vibrionaceae</taxon>
        <taxon>Vibrio</taxon>
    </lineage>
</organism>
<dbReference type="Pfam" id="PF00149">
    <property type="entry name" value="Metallophos"/>
    <property type="match status" value="1"/>
</dbReference>
<evidence type="ECO:0000313" key="8">
    <source>
        <dbReference type="Proteomes" id="UP000464262"/>
    </source>
</evidence>
<dbReference type="PIRSF" id="PIRSF000903">
    <property type="entry name" value="B5n-ttraPtase_sm"/>
    <property type="match status" value="1"/>
</dbReference>
<evidence type="ECO:0000256" key="5">
    <source>
        <dbReference type="HAMAP-Rule" id="MF_00199"/>
    </source>
</evidence>
<dbReference type="EC" id="3.6.1.41" evidence="5"/>
<dbReference type="CDD" id="cd07422">
    <property type="entry name" value="MPP_ApaH"/>
    <property type="match status" value="1"/>
</dbReference>
<gene>
    <name evidence="5" type="primary">apaH</name>
    <name evidence="7" type="ORF">GT360_02275</name>
</gene>
<accession>A0A7Z2T140</accession>
<comment type="function">
    <text evidence="1 5">Hydrolyzes diadenosine 5',5'''-P1,P4-tetraphosphate to yield ADP.</text>
</comment>
<dbReference type="KEGG" id="vas:GT360_02275"/>
<sequence length="274" mass="31529">MKHTANYIVGDIQGCHDELLLLLKQVNFNYRTDKLWISGDLVARGPKSLETLRFAYQHQDCVQIVLGNHDLHLLAVSLGIKKVKDKDRTAPIFSAPDRAELLEWLRRQPLLAEHPEFVMSHAGIPPSWSLDTARIEARNVENILQSDQFSWLMENMYQNQPDQWDPKRQGLERTIYAINGFTRMRFVFPDGRLDMACKLPPSEIDDQSLMPWFQWPHRVPIDKNVIFGHWAALQGYQGNGLYGLDTGCVWGGHLTLLHWESQRIYTQQALAASA</sequence>
<dbReference type="InterPro" id="IPR004843">
    <property type="entry name" value="Calcineurin-like_PHP"/>
</dbReference>
<evidence type="ECO:0000259" key="6">
    <source>
        <dbReference type="Pfam" id="PF00149"/>
    </source>
</evidence>
<feature type="domain" description="Calcineurin-like phosphoesterase" evidence="6">
    <location>
        <begin position="8"/>
        <end position="154"/>
    </location>
</feature>
<dbReference type="InterPro" id="IPR004617">
    <property type="entry name" value="ApaH"/>
</dbReference>
<proteinExistence type="inferred from homology"/>
<keyword evidence="8" id="KW-1185">Reference proteome</keyword>
<dbReference type="NCBIfam" id="TIGR00668">
    <property type="entry name" value="apaH"/>
    <property type="match status" value="1"/>
</dbReference>
<dbReference type="Gene3D" id="3.60.21.10">
    <property type="match status" value="1"/>
</dbReference>
<dbReference type="RefSeq" id="WP_164647316.1">
    <property type="nucleotide sequence ID" value="NZ_CP047475.1"/>
</dbReference>
<dbReference type="PANTHER" id="PTHR40942:SF4">
    <property type="entry name" value="CYTOCHROME C5"/>
    <property type="match status" value="1"/>
</dbReference>
<evidence type="ECO:0000313" key="7">
    <source>
        <dbReference type="EMBL" id="QIA62421.1"/>
    </source>
</evidence>
<dbReference type="SUPFAM" id="SSF56300">
    <property type="entry name" value="Metallo-dependent phosphatases"/>
    <property type="match status" value="1"/>
</dbReference>
<dbReference type="PANTHER" id="PTHR40942">
    <property type="match status" value="1"/>
</dbReference>
<dbReference type="HAMAP" id="MF_00199">
    <property type="entry name" value="ApaH"/>
    <property type="match status" value="1"/>
</dbReference>
<dbReference type="Proteomes" id="UP000464262">
    <property type="component" value="Chromosome 1"/>
</dbReference>
<dbReference type="NCBIfam" id="NF001204">
    <property type="entry name" value="PRK00166.1"/>
    <property type="match status" value="1"/>
</dbReference>
<evidence type="ECO:0000256" key="1">
    <source>
        <dbReference type="ARBA" id="ARBA00003413"/>
    </source>
</evidence>
<keyword evidence="3 5" id="KW-0378">Hydrolase</keyword>
<comment type="catalytic activity">
    <reaction evidence="4 5">
        <text>P(1),P(4)-bis(5'-adenosyl) tetraphosphate + H2O = 2 ADP + 2 H(+)</text>
        <dbReference type="Rhea" id="RHEA:24252"/>
        <dbReference type="ChEBI" id="CHEBI:15377"/>
        <dbReference type="ChEBI" id="CHEBI:15378"/>
        <dbReference type="ChEBI" id="CHEBI:58141"/>
        <dbReference type="ChEBI" id="CHEBI:456216"/>
        <dbReference type="EC" id="3.6.1.41"/>
    </reaction>
</comment>
<evidence type="ECO:0000256" key="2">
    <source>
        <dbReference type="ARBA" id="ARBA00005419"/>
    </source>
</evidence>
<dbReference type="EMBL" id="CP047475">
    <property type="protein sequence ID" value="QIA62421.1"/>
    <property type="molecule type" value="Genomic_DNA"/>
</dbReference>
<evidence type="ECO:0000256" key="3">
    <source>
        <dbReference type="ARBA" id="ARBA00022801"/>
    </source>
</evidence>